<dbReference type="CDD" id="cd01949">
    <property type="entry name" value="GGDEF"/>
    <property type="match status" value="1"/>
</dbReference>
<dbReference type="InterPro" id="IPR029787">
    <property type="entry name" value="Nucleotide_cyclase"/>
</dbReference>
<dbReference type="CDD" id="cd19920">
    <property type="entry name" value="REC_PA4781-like"/>
    <property type="match status" value="1"/>
</dbReference>
<gene>
    <name evidence="5" type="ORF">J0895_10510</name>
</gene>
<dbReference type="Gene3D" id="3.40.50.2300">
    <property type="match status" value="1"/>
</dbReference>
<feature type="coiled-coil region" evidence="2">
    <location>
        <begin position="130"/>
        <end position="178"/>
    </location>
</feature>
<accession>A0ABS3FQY2</accession>
<dbReference type="SMART" id="SM00267">
    <property type="entry name" value="GGDEF"/>
    <property type="match status" value="1"/>
</dbReference>
<dbReference type="InterPro" id="IPR011006">
    <property type="entry name" value="CheY-like_superfamily"/>
</dbReference>
<keyword evidence="2" id="KW-0175">Coiled coil</keyword>
<dbReference type="Pfam" id="PF00072">
    <property type="entry name" value="Response_reg"/>
    <property type="match status" value="1"/>
</dbReference>
<evidence type="ECO:0000313" key="5">
    <source>
        <dbReference type="EMBL" id="MBO0349533.1"/>
    </source>
</evidence>
<dbReference type="InterPro" id="IPR000160">
    <property type="entry name" value="GGDEF_dom"/>
</dbReference>
<sequence length="365" mass="41069">MIERLDTPCKGNILLVDDTPDNLRVLSSILTKHGYYLRKALNGEMAITAAHALIPDLILLDINMPYMNGYEVCTALKQSEKTQNIPIIFISVLDDVLDKVKAFQVGGIDYITKPFQLEEVIARIDNQLKIQRLQAELQEKNRILAERNLLLMREIDQRKNAENTLKKANYKLQKLACIDGLTKVSNRRKFDEYLKKEWKRLGLENYPLSLILCDIDYFKAYNDTYGHPAGDECLKQVAQAICQAVKRPADLVARYGGEEFAAILPHTHGKGALSVARNIQREIQQLDIKHSASDVCDIVTISLGICTLIPTGKESLETLILSADKALYQAKQTGRNCYCTYLPQPQGEAFKCGNYQCESLAQTSG</sequence>
<dbReference type="PROSITE" id="PS50887">
    <property type="entry name" value="GGDEF"/>
    <property type="match status" value="1"/>
</dbReference>
<dbReference type="Proteomes" id="UP000664844">
    <property type="component" value="Unassembled WGS sequence"/>
</dbReference>
<dbReference type="SUPFAM" id="SSF52172">
    <property type="entry name" value="CheY-like"/>
    <property type="match status" value="1"/>
</dbReference>
<dbReference type="SUPFAM" id="SSF55073">
    <property type="entry name" value="Nucleotide cyclase"/>
    <property type="match status" value="1"/>
</dbReference>
<evidence type="ECO:0000256" key="1">
    <source>
        <dbReference type="PROSITE-ProRule" id="PRU00169"/>
    </source>
</evidence>
<dbReference type="NCBIfam" id="TIGR00254">
    <property type="entry name" value="GGDEF"/>
    <property type="match status" value="1"/>
</dbReference>
<dbReference type="PROSITE" id="PS50110">
    <property type="entry name" value="RESPONSE_REGULATORY"/>
    <property type="match status" value="1"/>
</dbReference>
<dbReference type="InterPro" id="IPR001789">
    <property type="entry name" value="Sig_transdc_resp-reg_receiver"/>
</dbReference>
<comment type="caution">
    <text evidence="5">The sequence shown here is derived from an EMBL/GenBank/DDBJ whole genome shotgun (WGS) entry which is preliminary data.</text>
</comment>
<keyword evidence="1" id="KW-0597">Phosphoprotein</keyword>
<dbReference type="SMART" id="SM00448">
    <property type="entry name" value="REC"/>
    <property type="match status" value="1"/>
</dbReference>
<protein>
    <submittedName>
        <fullName evidence="5">PleD family two-component system response regulator</fullName>
    </submittedName>
</protein>
<proteinExistence type="predicted"/>
<dbReference type="PANTHER" id="PTHR45138">
    <property type="entry name" value="REGULATORY COMPONENTS OF SENSORY TRANSDUCTION SYSTEM"/>
    <property type="match status" value="1"/>
</dbReference>
<dbReference type="EMBL" id="JAFLQW010000285">
    <property type="protein sequence ID" value="MBO0349533.1"/>
    <property type="molecule type" value="Genomic_DNA"/>
</dbReference>
<reference evidence="5 6" key="1">
    <citation type="submission" date="2021-03" db="EMBL/GenBank/DDBJ databases">
        <title>Metabolic Capacity of the Antarctic Cyanobacterium Phormidium pseudopriestleyi that Sustains Oxygenic Photosynthesis in the Presence of Hydrogen Sulfide.</title>
        <authorList>
            <person name="Lumian J.E."/>
            <person name="Jungblut A.D."/>
            <person name="Dillon M.L."/>
            <person name="Hawes I."/>
            <person name="Doran P.T."/>
            <person name="Mackey T.J."/>
            <person name="Dick G.J."/>
            <person name="Grettenberger C.L."/>
            <person name="Sumner D.Y."/>
        </authorList>
    </citation>
    <scope>NUCLEOTIDE SEQUENCE [LARGE SCALE GENOMIC DNA]</scope>
    <source>
        <strain evidence="5 6">FRX01</strain>
    </source>
</reference>
<feature type="modified residue" description="4-aspartylphosphate" evidence="1">
    <location>
        <position position="61"/>
    </location>
</feature>
<dbReference type="Gene3D" id="3.30.70.270">
    <property type="match status" value="1"/>
</dbReference>
<keyword evidence="6" id="KW-1185">Reference proteome</keyword>
<dbReference type="InterPro" id="IPR043128">
    <property type="entry name" value="Rev_trsase/Diguanyl_cyclase"/>
</dbReference>
<dbReference type="RefSeq" id="WP_207088052.1">
    <property type="nucleotide sequence ID" value="NZ_JAFLQW010000285.1"/>
</dbReference>
<feature type="domain" description="Response regulatory" evidence="3">
    <location>
        <begin position="12"/>
        <end position="128"/>
    </location>
</feature>
<organism evidence="5 6">
    <name type="scientific">Phormidium pseudopriestleyi FRX01</name>
    <dbReference type="NCBI Taxonomy" id="1759528"/>
    <lineage>
        <taxon>Bacteria</taxon>
        <taxon>Bacillati</taxon>
        <taxon>Cyanobacteriota</taxon>
        <taxon>Cyanophyceae</taxon>
        <taxon>Oscillatoriophycideae</taxon>
        <taxon>Oscillatoriales</taxon>
        <taxon>Oscillatoriaceae</taxon>
        <taxon>Phormidium</taxon>
    </lineage>
</organism>
<dbReference type="Pfam" id="PF00990">
    <property type="entry name" value="GGDEF"/>
    <property type="match status" value="1"/>
</dbReference>
<dbReference type="PANTHER" id="PTHR45138:SF9">
    <property type="entry name" value="DIGUANYLATE CYCLASE DGCM-RELATED"/>
    <property type="match status" value="1"/>
</dbReference>
<name>A0ABS3FQY2_9CYAN</name>
<dbReference type="InterPro" id="IPR050469">
    <property type="entry name" value="Diguanylate_Cyclase"/>
</dbReference>
<evidence type="ECO:0000256" key="2">
    <source>
        <dbReference type="SAM" id="Coils"/>
    </source>
</evidence>
<evidence type="ECO:0000259" key="4">
    <source>
        <dbReference type="PROSITE" id="PS50887"/>
    </source>
</evidence>
<evidence type="ECO:0000313" key="6">
    <source>
        <dbReference type="Proteomes" id="UP000664844"/>
    </source>
</evidence>
<feature type="domain" description="GGDEF" evidence="4">
    <location>
        <begin position="206"/>
        <end position="343"/>
    </location>
</feature>
<evidence type="ECO:0000259" key="3">
    <source>
        <dbReference type="PROSITE" id="PS50110"/>
    </source>
</evidence>